<dbReference type="GO" id="GO:0003677">
    <property type="term" value="F:DNA binding"/>
    <property type="evidence" value="ECO:0007669"/>
    <property type="project" value="InterPro"/>
</dbReference>
<dbReference type="PANTHER" id="PTHR11669">
    <property type="entry name" value="REPLICATION FACTOR C / DNA POLYMERASE III GAMMA-TAU SUBUNIT"/>
    <property type="match status" value="1"/>
</dbReference>
<evidence type="ECO:0000256" key="4">
    <source>
        <dbReference type="ARBA" id="ARBA00022695"/>
    </source>
</evidence>
<evidence type="ECO:0000256" key="5">
    <source>
        <dbReference type="ARBA" id="ARBA00022705"/>
    </source>
</evidence>
<protein>
    <recommendedName>
        <fullName evidence="2">DNA polymerase III subunit delta'</fullName>
        <ecNumber evidence="1">2.7.7.7</ecNumber>
    </recommendedName>
</protein>
<evidence type="ECO:0000313" key="10">
    <source>
        <dbReference type="Proteomes" id="UP000262939"/>
    </source>
</evidence>
<dbReference type="NCBIfam" id="TIGR00678">
    <property type="entry name" value="holB"/>
    <property type="match status" value="1"/>
</dbReference>
<name>A0A372LAG0_9BACI</name>
<keyword evidence="5" id="KW-0235">DNA replication</keyword>
<dbReference type="Proteomes" id="UP000262939">
    <property type="component" value="Unassembled WGS sequence"/>
</dbReference>
<dbReference type="GO" id="GO:0008408">
    <property type="term" value="F:3'-5' exonuclease activity"/>
    <property type="evidence" value="ECO:0007669"/>
    <property type="project" value="InterPro"/>
</dbReference>
<evidence type="ECO:0000259" key="8">
    <source>
        <dbReference type="Pfam" id="PF09115"/>
    </source>
</evidence>
<dbReference type="InterPro" id="IPR015199">
    <property type="entry name" value="DNA_pol_III_delta_C"/>
</dbReference>
<dbReference type="FunFam" id="3.40.50.300:FF:001255">
    <property type="entry name" value="DNA polymerase III subunit delta"/>
    <property type="match status" value="1"/>
</dbReference>
<sequence>MSNTWQELTEIQPEAMLMLKNSITKDRVAHAYLLEGEKGTGKKAMGIAFAKSLLCQQPSEGYLPCEQCSNCRRIKSGNHPDVHLVEPEGLSIKKEQIKNLQEEFTKKSVEANRKIYTIVAADRMSVQAANSLLKFLEEPQSETVAILMTEQIQRMLPTILSRCQIIKLRPLSPQNVKKKLMEHDIDSQTASIVSFITQNLEEGLRISAEEWFAQAQKIVLKLYEVLQSNPMRALVYLQEEWFLHFKEKEQLDRGLDVLFLIYKDLLYIQLDKRNLVIFQNKLGEFESHALQISQKRLADKMGHILEAKRKLMSNTNPQLLMEQLVLNLQEGSSFV</sequence>
<keyword evidence="4 9" id="KW-0548">Nucleotidyltransferase</keyword>
<dbReference type="NCBIfam" id="NF005972">
    <property type="entry name" value="PRK08058.1"/>
    <property type="match status" value="1"/>
</dbReference>
<evidence type="ECO:0000256" key="3">
    <source>
        <dbReference type="ARBA" id="ARBA00022679"/>
    </source>
</evidence>
<organism evidence="9 10">
    <name type="scientific">Peribacillus glennii</name>
    <dbReference type="NCBI Taxonomy" id="2303991"/>
    <lineage>
        <taxon>Bacteria</taxon>
        <taxon>Bacillati</taxon>
        <taxon>Bacillota</taxon>
        <taxon>Bacilli</taxon>
        <taxon>Bacillales</taxon>
        <taxon>Bacillaceae</taxon>
        <taxon>Peribacillus</taxon>
    </lineage>
</organism>
<dbReference type="GO" id="GO:0003887">
    <property type="term" value="F:DNA-directed DNA polymerase activity"/>
    <property type="evidence" value="ECO:0007669"/>
    <property type="project" value="UniProtKB-KW"/>
</dbReference>
<dbReference type="AlphaFoldDB" id="A0A372LAG0"/>
<dbReference type="OrthoDB" id="9810148at2"/>
<dbReference type="InterPro" id="IPR050238">
    <property type="entry name" value="DNA_Rep/Repair_Clamp_Loader"/>
</dbReference>
<evidence type="ECO:0000256" key="7">
    <source>
        <dbReference type="ARBA" id="ARBA00049244"/>
    </source>
</evidence>
<dbReference type="InterPro" id="IPR004622">
    <property type="entry name" value="DNA_pol_HolB"/>
</dbReference>
<dbReference type="Pfam" id="PF09115">
    <property type="entry name" value="DNApol3-delta_C"/>
    <property type="match status" value="1"/>
</dbReference>
<dbReference type="RefSeq" id="WP_117323163.1">
    <property type="nucleotide sequence ID" value="NZ_QVTD01000009.1"/>
</dbReference>
<dbReference type="PANTHER" id="PTHR11669:SF8">
    <property type="entry name" value="DNA POLYMERASE III SUBUNIT DELTA"/>
    <property type="match status" value="1"/>
</dbReference>
<evidence type="ECO:0000256" key="1">
    <source>
        <dbReference type="ARBA" id="ARBA00012417"/>
    </source>
</evidence>
<reference evidence="9 10" key="1">
    <citation type="submission" date="2018-08" db="EMBL/GenBank/DDBJ databases">
        <title>Bacillus chawlae sp. nov., Bacillus glennii sp. nov., and Bacillus saganii sp. nov. Isolated from the Vehicle Assembly Building at Kennedy Space Center where the Viking Spacecraft were Assembled.</title>
        <authorList>
            <person name="Seuylemezian A."/>
            <person name="Vaishampayan P."/>
        </authorList>
    </citation>
    <scope>NUCLEOTIDE SEQUENCE [LARGE SCALE GENOMIC DNA]</scope>
    <source>
        <strain evidence="9 10">V44-8</strain>
    </source>
</reference>
<dbReference type="SUPFAM" id="SSF52540">
    <property type="entry name" value="P-loop containing nucleoside triphosphate hydrolases"/>
    <property type="match status" value="1"/>
</dbReference>
<keyword evidence="6" id="KW-0239">DNA-directed DNA polymerase</keyword>
<dbReference type="InterPro" id="IPR027417">
    <property type="entry name" value="P-loop_NTPase"/>
</dbReference>
<evidence type="ECO:0000256" key="2">
    <source>
        <dbReference type="ARBA" id="ARBA00014363"/>
    </source>
</evidence>
<dbReference type="Gene3D" id="3.40.50.300">
    <property type="entry name" value="P-loop containing nucleotide triphosphate hydrolases"/>
    <property type="match status" value="1"/>
</dbReference>
<keyword evidence="3 9" id="KW-0808">Transferase</keyword>
<evidence type="ECO:0000313" key="9">
    <source>
        <dbReference type="EMBL" id="RFU62627.1"/>
    </source>
</evidence>
<dbReference type="GO" id="GO:0009360">
    <property type="term" value="C:DNA polymerase III complex"/>
    <property type="evidence" value="ECO:0007669"/>
    <property type="project" value="InterPro"/>
</dbReference>
<comment type="catalytic activity">
    <reaction evidence="7">
        <text>DNA(n) + a 2'-deoxyribonucleoside 5'-triphosphate = DNA(n+1) + diphosphate</text>
        <dbReference type="Rhea" id="RHEA:22508"/>
        <dbReference type="Rhea" id="RHEA-COMP:17339"/>
        <dbReference type="Rhea" id="RHEA-COMP:17340"/>
        <dbReference type="ChEBI" id="CHEBI:33019"/>
        <dbReference type="ChEBI" id="CHEBI:61560"/>
        <dbReference type="ChEBI" id="CHEBI:173112"/>
        <dbReference type="EC" id="2.7.7.7"/>
    </reaction>
</comment>
<dbReference type="GO" id="GO:0006261">
    <property type="term" value="P:DNA-templated DNA replication"/>
    <property type="evidence" value="ECO:0007669"/>
    <property type="project" value="TreeGrafter"/>
</dbReference>
<dbReference type="EMBL" id="QVTD01000009">
    <property type="protein sequence ID" value="RFU62627.1"/>
    <property type="molecule type" value="Genomic_DNA"/>
</dbReference>
<dbReference type="Pfam" id="PF13177">
    <property type="entry name" value="DNA_pol3_delta2"/>
    <property type="match status" value="1"/>
</dbReference>
<evidence type="ECO:0000256" key="6">
    <source>
        <dbReference type="ARBA" id="ARBA00022932"/>
    </source>
</evidence>
<gene>
    <name evidence="9" type="ORF">D0466_13870</name>
</gene>
<comment type="caution">
    <text evidence="9">The sequence shown here is derived from an EMBL/GenBank/DDBJ whole genome shotgun (WGS) entry which is preliminary data.</text>
</comment>
<dbReference type="EC" id="2.7.7.7" evidence="1"/>
<feature type="domain" description="DNA polymerase III delta subunit C-terminal" evidence="8">
    <location>
        <begin position="247"/>
        <end position="329"/>
    </location>
</feature>
<keyword evidence="10" id="KW-1185">Reference proteome</keyword>
<proteinExistence type="predicted"/>
<accession>A0A372LAG0</accession>